<accession>A0A4S8HIB5</accession>
<dbReference type="Proteomes" id="UP000306918">
    <property type="component" value="Unassembled WGS sequence"/>
</dbReference>
<dbReference type="RefSeq" id="WP_136579593.1">
    <property type="nucleotide sequence ID" value="NZ_STFF01000007.1"/>
</dbReference>
<keyword evidence="3" id="KW-1185">Reference proteome</keyword>
<keyword evidence="1" id="KW-1133">Transmembrane helix</keyword>
<dbReference type="OrthoDB" id="839902at2"/>
<organism evidence="2 3">
    <name type="scientific">Niastella caeni</name>
    <dbReference type="NCBI Taxonomy" id="2569763"/>
    <lineage>
        <taxon>Bacteria</taxon>
        <taxon>Pseudomonadati</taxon>
        <taxon>Bacteroidota</taxon>
        <taxon>Chitinophagia</taxon>
        <taxon>Chitinophagales</taxon>
        <taxon>Chitinophagaceae</taxon>
        <taxon>Niastella</taxon>
    </lineage>
</organism>
<evidence type="ECO:0000313" key="2">
    <source>
        <dbReference type="EMBL" id="THU34950.1"/>
    </source>
</evidence>
<proteinExistence type="predicted"/>
<dbReference type="AlphaFoldDB" id="A0A4S8HIB5"/>
<keyword evidence="1" id="KW-0812">Transmembrane</keyword>
<protein>
    <submittedName>
        <fullName evidence="2">Uncharacterized protein</fullName>
    </submittedName>
</protein>
<evidence type="ECO:0000313" key="3">
    <source>
        <dbReference type="Proteomes" id="UP000306918"/>
    </source>
</evidence>
<dbReference type="EMBL" id="STFF01000007">
    <property type="protein sequence ID" value="THU34950.1"/>
    <property type="molecule type" value="Genomic_DNA"/>
</dbReference>
<reference evidence="2 3" key="1">
    <citation type="submission" date="2019-04" db="EMBL/GenBank/DDBJ databases">
        <title>Niastella caeni sp. nov., isolated from activated sludge.</title>
        <authorList>
            <person name="Sheng M."/>
        </authorList>
    </citation>
    <scope>NUCLEOTIDE SEQUENCE [LARGE SCALE GENOMIC DNA]</scope>
    <source>
        <strain evidence="2 3">HX-2-15</strain>
    </source>
</reference>
<name>A0A4S8HIB5_9BACT</name>
<sequence>MNDASFTPASKAGTAGGIMTILLVNINSGEILKTIALAAIGAVVSFTVSIFLKWMIRQMKKG</sequence>
<gene>
    <name evidence="2" type="ORF">FAM09_23460</name>
</gene>
<evidence type="ECO:0000256" key="1">
    <source>
        <dbReference type="SAM" id="Phobius"/>
    </source>
</evidence>
<comment type="caution">
    <text evidence="2">The sequence shown here is derived from an EMBL/GenBank/DDBJ whole genome shotgun (WGS) entry which is preliminary data.</text>
</comment>
<keyword evidence="1" id="KW-0472">Membrane</keyword>
<feature type="transmembrane region" description="Helical" evidence="1">
    <location>
        <begin position="35"/>
        <end position="56"/>
    </location>
</feature>